<evidence type="ECO:0000256" key="3">
    <source>
        <dbReference type="ARBA" id="ARBA00016943"/>
    </source>
</evidence>
<keyword evidence="8 12" id="KW-0067">ATP-binding</keyword>
<keyword evidence="7 12" id="KW-0418">Kinase</keyword>
<accession>A0ABW9KIK8</accession>
<keyword evidence="9 12" id="KW-0460">Magnesium</keyword>
<feature type="binding site" evidence="12">
    <location>
        <position position="251"/>
    </location>
    <ligand>
        <name>K(+)</name>
        <dbReference type="ChEBI" id="CHEBI:29103"/>
    </ligand>
</feature>
<dbReference type="Gene3D" id="3.40.1190.20">
    <property type="match status" value="1"/>
</dbReference>
<comment type="caution">
    <text evidence="12">Lacks conserved residue(s) required for the propagation of feature annotation.</text>
</comment>
<dbReference type="GO" id="GO:0004747">
    <property type="term" value="F:ribokinase activity"/>
    <property type="evidence" value="ECO:0007669"/>
    <property type="project" value="UniProtKB-EC"/>
</dbReference>
<dbReference type="Pfam" id="PF00294">
    <property type="entry name" value="PfkB"/>
    <property type="match status" value="1"/>
</dbReference>
<evidence type="ECO:0000313" key="15">
    <source>
        <dbReference type="Proteomes" id="UP001634747"/>
    </source>
</evidence>
<comment type="function">
    <text evidence="12">Catalyzes the phosphorylation of ribose at O-5 in a reaction requiring ATP and magnesium. The resulting D-ribose-5-phosphate can then be used either for sythesis of nucleotides, histidine, and tryptophan, or as a component of the pentose phosphate pathway.</text>
</comment>
<evidence type="ECO:0000256" key="4">
    <source>
        <dbReference type="ARBA" id="ARBA00022679"/>
    </source>
</evidence>
<keyword evidence="11 12" id="KW-0119">Carbohydrate metabolism</keyword>
<comment type="similarity">
    <text evidence="12">Belongs to the carbohydrate kinase PfkB family. Ribokinase subfamily.</text>
</comment>
<keyword evidence="15" id="KW-1185">Reference proteome</keyword>
<name>A0ABW9KIK8_9BACT</name>
<sequence>MKRAITVVGSINQDLVVAADRVPGPGETLFGERFALNPGGKGANQAVALARLGVETAMLGCVGSDTFGRDLLQALTTAGVHTGMVATVPGASGVALVQVEAHGENRITVIAGANAALQPEHLRQHARSLAASSMILTQLETPMDLTLALARQCRTTGVPLMLDPAPAAPLSSELLEAVTWLTPNLNEAQALLQSGESPTTPREAMGMAERLLLQGAQGVLLKLGSMGAVTAQRGATTLFQPAFRVPVQDTTAAGDACNAAFAAALTRGETVAASLRFACAASAVCVTRDGAQQAMPTRDEVEALLQQASA</sequence>
<dbReference type="Proteomes" id="UP001634747">
    <property type="component" value="Unassembled WGS sequence"/>
</dbReference>
<comment type="cofactor">
    <cofactor evidence="12">
        <name>Mg(2+)</name>
        <dbReference type="ChEBI" id="CHEBI:18420"/>
    </cofactor>
    <text evidence="12">Requires a divalent cation, most likely magnesium in vivo, as an electrophilic catalyst to aid phosphoryl group transfer. It is the chelate of the metal and the nucleotide that is the actual substrate.</text>
</comment>
<feature type="binding site" evidence="12">
    <location>
        <begin position="12"/>
        <end position="14"/>
    </location>
    <ligand>
        <name>substrate</name>
    </ligand>
</feature>
<feature type="binding site" evidence="12">
    <location>
        <position position="285"/>
    </location>
    <ligand>
        <name>K(+)</name>
        <dbReference type="ChEBI" id="CHEBI:29103"/>
    </ligand>
</feature>
<reference evidence="14 15" key="1">
    <citation type="submission" date="2024-12" db="EMBL/GenBank/DDBJ databases">
        <authorList>
            <person name="Lee Y."/>
        </authorList>
    </citation>
    <scope>NUCLEOTIDE SEQUENCE [LARGE SCALE GENOMIC DNA]</scope>
    <source>
        <strain evidence="14 15">03SUJ4</strain>
    </source>
</reference>
<gene>
    <name evidence="12 14" type="primary">rbsK</name>
    <name evidence="14" type="ORF">ACK2TP_06405</name>
</gene>
<proteinExistence type="inferred from homology"/>
<evidence type="ECO:0000256" key="11">
    <source>
        <dbReference type="ARBA" id="ARBA00023277"/>
    </source>
</evidence>
<dbReference type="EC" id="2.7.1.15" evidence="2 12"/>
<dbReference type="PROSITE" id="PS00584">
    <property type="entry name" value="PFKB_KINASES_2"/>
    <property type="match status" value="1"/>
</dbReference>
<dbReference type="SUPFAM" id="SSF53613">
    <property type="entry name" value="Ribokinase-like"/>
    <property type="match status" value="1"/>
</dbReference>
<comment type="pathway">
    <text evidence="12">Carbohydrate metabolism; D-ribose degradation; D-ribose 5-phosphate from beta-D-ribopyranose: step 2/2.</text>
</comment>
<feature type="binding site" evidence="12">
    <location>
        <position position="249"/>
    </location>
    <ligand>
        <name>K(+)</name>
        <dbReference type="ChEBI" id="CHEBI:29103"/>
    </ligand>
</feature>
<feature type="binding site" evidence="12">
    <location>
        <position position="184"/>
    </location>
    <ligand>
        <name>ATP</name>
        <dbReference type="ChEBI" id="CHEBI:30616"/>
    </ligand>
</feature>
<comment type="subcellular location">
    <subcellularLocation>
        <location evidence="12">Cytoplasm</location>
    </subcellularLocation>
</comment>
<dbReference type="InterPro" id="IPR011877">
    <property type="entry name" value="Ribokinase"/>
</dbReference>
<evidence type="ECO:0000256" key="1">
    <source>
        <dbReference type="ARBA" id="ARBA00005380"/>
    </source>
</evidence>
<evidence type="ECO:0000313" key="14">
    <source>
        <dbReference type="EMBL" id="MFN2975388.1"/>
    </source>
</evidence>
<dbReference type="InterPro" id="IPR011611">
    <property type="entry name" value="PfkB_dom"/>
</dbReference>
<comment type="caution">
    <text evidence="14">The sequence shown here is derived from an EMBL/GenBank/DDBJ whole genome shotgun (WGS) entry which is preliminary data.</text>
</comment>
<keyword evidence="6 12" id="KW-0547">Nucleotide-binding</keyword>
<dbReference type="InterPro" id="IPR002173">
    <property type="entry name" value="Carboh/pur_kinase_PfkB_CS"/>
</dbReference>
<feature type="binding site" evidence="12">
    <location>
        <position position="290"/>
    </location>
    <ligand>
        <name>K(+)</name>
        <dbReference type="ChEBI" id="CHEBI:29103"/>
    </ligand>
</feature>
<dbReference type="InterPro" id="IPR029056">
    <property type="entry name" value="Ribokinase-like"/>
</dbReference>
<keyword evidence="4 12" id="KW-0808">Transferase</keyword>
<dbReference type="PANTHER" id="PTHR10584">
    <property type="entry name" value="SUGAR KINASE"/>
    <property type="match status" value="1"/>
</dbReference>
<dbReference type="PRINTS" id="PR00990">
    <property type="entry name" value="RIBOKINASE"/>
</dbReference>
<evidence type="ECO:0000256" key="5">
    <source>
        <dbReference type="ARBA" id="ARBA00022723"/>
    </source>
</evidence>
<evidence type="ECO:0000256" key="9">
    <source>
        <dbReference type="ARBA" id="ARBA00022842"/>
    </source>
</evidence>
<dbReference type="InterPro" id="IPR002139">
    <property type="entry name" value="Ribo/fructo_kinase"/>
</dbReference>
<evidence type="ECO:0000256" key="7">
    <source>
        <dbReference type="ARBA" id="ARBA00022777"/>
    </source>
</evidence>
<evidence type="ECO:0000256" key="10">
    <source>
        <dbReference type="ARBA" id="ARBA00022958"/>
    </source>
</evidence>
<keyword evidence="10 12" id="KW-0630">Potassium</keyword>
<keyword evidence="5 12" id="KW-0479">Metal-binding</keyword>
<comment type="subunit">
    <text evidence="12">Homodimer.</text>
</comment>
<comment type="catalytic activity">
    <reaction evidence="12">
        <text>D-ribose + ATP = D-ribose 5-phosphate + ADP + H(+)</text>
        <dbReference type="Rhea" id="RHEA:13697"/>
        <dbReference type="ChEBI" id="CHEBI:15378"/>
        <dbReference type="ChEBI" id="CHEBI:30616"/>
        <dbReference type="ChEBI" id="CHEBI:47013"/>
        <dbReference type="ChEBI" id="CHEBI:78346"/>
        <dbReference type="ChEBI" id="CHEBI:456216"/>
        <dbReference type="EC" id="2.7.1.15"/>
    </reaction>
</comment>
<organism evidence="14 15">
    <name type="scientific">Terriglobus aquaticus</name>
    <dbReference type="NCBI Taxonomy" id="940139"/>
    <lineage>
        <taxon>Bacteria</taxon>
        <taxon>Pseudomonadati</taxon>
        <taxon>Acidobacteriota</taxon>
        <taxon>Terriglobia</taxon>
        <taxon>Terriglobales</taxon>
        <taxon>Acidobacteriaceae</taxon>
        <taxon>Terriglobus</taxon>
    </lineage>
</organism>
<evidence type="ECO:0000256" key="8">
    <source>
        <dbReference type="ARBA" id="ARBA00022840"/>
    </source>
</evidence>
<comment type="similarity">
    <text evidence="1">Belongs to the carbohydrate kinase pfkB family.</text>
</comment>
<dbReference type="PANTHER" id="PTHR10584:SF166">
    <property type="entry name" value="RIBOKINASE"/>
    <property type="match status" value="1"/>
</dbReference>
<protein>
    <recommendedName>
        <fullName evidence="3 12">Ribokinase</fullName>
        <shortName evidence="12">RK</shortName>
        <ecNumber evidence="2 12">2.7.1.15</ecNumber>
    </recommendedName>
</protein>
<feature type="binding site" evidence="12">
    <location>
        <position position="255"/>
    </location>
    <ligand>
        <name>substrate</name>
    </ligand>
</feature>
<feature type="binding site" evidence="12">
    <location>
        <position position="140"/>
    </location>
    <ligand>
        <name>substrate</name>
    </ligand>
</feature>
<dbReference type="RefSeq" id="WP_263413084.1">
    <property type="nucleotide sequence ID" value="NZ_BAABBH010000001.1"/>
</dbReference>
<feature type="domain" description="Carbohydrate kinase PfkB" evidence="13">
    <location>
        <begin position="4"/>
        <end position="298"/>
    </location>
</feature>
<evidence type="ECO:0000259" key="13">
    <source>
        <dbReference type="Pfam" id="PF00294"/>
    </source>
</evidence>
<dbReference type="NCBIfam" id="TIGR02152">
    <property type="entry name" value="D_ribokin_bact"/>
    <property type="match status" value="1"/>
</dbReference>
<comment type="activity regulation">
    <text evidence="12">Activated by a monovalent cation that binds near, but not in, the active site. The most likely occupant of the site in vivo is potassium. Ion binding induces a conformational change that may alter substrate affinity.</text>
</comment>
<dbReference type="HAMAP" id="MF_01987">
    <property type="entry name" value="Ribokinase"/>
    <property type="match status" value="1"/>
</dbReference>
<dbReference type="PROSITE" id="PS00583">
    <property type="entry name" value="PFKB_KINASES_1"/>
    <property type="match status" value="1"/>
</dbReference>
<keyword evidence="12" id="KW-0963">Cytoplasm</keyword>
<evidence type="ECO:0000256" key="12">
    <source>
        <dbReference type="HAMAP-Rule" id="MF_01987"/>
    </source>
</evidence>
<dbReference type="CDD" id="cd01174">
    <property type="entry name" value="ribokinase"/>
    <property type="match status" value="1"/>
</dbReference>
<feature type="binding site" evidence="12">
    <location>
        <begin position="40"/>
        <end position="44"/>
    </location>
    <ligand>
        <name>substrate</name>
    </ligand>
</feature>
<feature type="binding site" evidence="12">
    <location>
        <begin position="222"/>
        <end position="227"/>
    </location>
    <ligand>
        <name>ATP</name>
        <dbReference type="ChEBI" id="CHEBI:30616"/>
    </ligand>
</feature>
<dbReference type="EMBL" id="JBJYXY010000001">
    <property type="protein sequence ID" value="MFN2975388.1"/>
    <property type="molecule type" value="Genomic_DNA"/>
</dbReference>
<feature type="active site" description="Proton acceptor" evidence="12">
    <location>
        <position position="255"/>
    </location>
</feature>
<evidence type="ECO:0000256" key="2">
    <source>
        <dbReference type="ARBA" id="ARBA00012035"/>
    </source>
</evidence>
<feature type="binding site" evidence="12">
    <location>
        <position position="288"/>
    </location>
    <ligand>
        <name>K(+)</name>
        <dbReference type="ChEBI" id="CHEBI:29103"/>
    </ligand>
</feature>
<feature type="binding site" evidence="12">
    <location>
        <begin position="254"/>
        <end position="255"/>
    </location>
    <ligand>
        <name>ATP</name>
        <dbReference type="ChEBI" id="CHEBI:30616"/>
    </ligand>
</feature>
<evidence type="ECO:0000256" key="6">
    <source>
        <dbReference type="ARBA" id="ARBA00022741"/>
    </source>
</evidence>